<proteinExistence type="predicted"/>
<sequence>MNAVPGGLGWMYGRDLPLLSLTFARGLTPNQLLDRMGADPDTVAVRDRRTFDRDFEDLLLDEDGYVVQAGRHGAWSWAWEEGSRRCVEDRDLILRVSAGTEALVLHKNEKTMVDFRYARDGRLVTGINTLCGITADGRSGSSPDHFVARMRELGADPDNAPGPGIDEYGPLGCSGLFYRLAEDLGVVLPHEDLVTHPSLNGRLRG</sequence>
<accession>A0ABP4CGA0</accession>
<dbReference type="Proteomes" id="UP001500665">
    <property type="component" value="Unassembled WGS sequence"/>
</dbReference>
<evidence type="ECO:0000313" key="2">
    <source>
        <dbReference type="Proteomes" id="UP001500665"/>
    </source>
</evidence>
<dbReference type="RefSeq" id="WP_344246967.1">
    <property type="nucleotide sequence ID" value="NZ_BAAAHH010000055.1"/>
</dbReference>
<evidence type="ECO:0000313" key="1">
    <source>
        <dbReference type="EMBL" id="GAA0968241.1"/>
    </source>
</evidence>
<dbReference type="InterPro" id="IPR045592">
    <property type="entry name" value="DUF6461"/>
</dbReference>
<dbReference type="EMBL" id="BAAAHH010000055">
    <property type="protein sequence ID" value="GAA0968241.1"/>
    <property type="molecule type" value="Genomic_DNA"/>
</dbReference>
<protein>
    <submittedName>
        <fullName evidence="1">Uncharacterized protein</fullName>
    </submittedName>
</protein>
<keyword evidence="2" id="KW-1185">Reference proteome</keyword>
<organism evidence="1 2">
    <name type="scientific">Actinocorallia libanotica</name>
    <dbReference type="NCBI Taxonomy" id="46162"/>
    <lineage>
        <taxon>Bacteria</taxon>
        <taxon>Bacillati</taxon>
        <taxon>Actinomycetota</taxon>
        <taxon>Actinomycetes</taxon>
        <taxon>Streptosporangiales</taxon>
        <taxon>Thermomonosporaceae</taxon>
        <taxon>Actinocorallia</taxon>
    </lineage>
</organism>
<name>A0ABP4CGA0_9ACTN</name>
<dbReference type="Pfam" id="PF20062">
    <property type="entry name" value="DUF6461"/>
    <property type="match status" value="1"/>
</dbReference>
<comment type="caution">
    <text evidence="1">The sequence shown here is derived from an EMBL/GenBank/DDBJ whole genome shotgun (WGS) entry which is preliminary data.</text>
</comment>
<gene>
    <name evidence="1" type="ORF">GCM10009550_73260</name>
</gene>
<reference evidence="2" key="1">
    <citation type="journal article" date="2019" name="Int. J. Syst. Evol. Microbiol.">
        <title>The Global Catalogue of Microorganisms (GCM) 10K type strain sequencing project: providing services to taxonomists for standard genome sequencing and annotation.</title>
        <authorList>
            <consortium name="The Broad Institute Genomics Platform"/>
            <consortium name="The Broad Institute Genome Sequencing Center for Infectious Disease"/>
            <person name="Wu L."/>
            <person name="Ma J."/>
        </authorList>
    </citation>
    <scope>NUCLEOTIDE SEQUENCE [LARGE SCALE GENOMIC DNA]</scope>
    <source>
        <strain evidence="2">JCM 10696</strain>
    </source>
</reference>